<evidence type="ECO:0000313" key="3">
    <source>
        <dbReference type="Proteomes" id="UP000298652"/>
    </source>
</evidence>
<dbReference type="Proteomes" id="UP000298652">
    <property type="component" value="Chromosome 6"/>
</dbReference>
<dbReference type="OMA" id="GCNISRC"/>
<sequence>MAPVSNKVLSMAVVLVVAMAVLPPPAPVHGKQDATCFQLKGCTANICLSVCTSNNLGTVATCFNTPPDMALNNCCCEF</sequence>
<organism evidence="2 3">
    <name type="scientific">Setaria viridis</name>
    <name type="common">Green bristlegrass</name>
    <name type="synonym">Setaria italica subsp. viridis</name>
    <dbReference type="NCBI Taxonomy" id="4556"/>
    <lineage>
        <taxon>Eukaryota</taxon>
        <taxon>Viridiplantae</taxon>
        <taxon>Streptophyta</taxon>
        <taxon>Embryophyta</taxon>
        <taxon>Tracheophyta</taxon>
        <taxon>Spermatophyta</taxon>
        <taxon>Magnoliopsida</taxon>
        <taxon>Liliopsida</taxon>
        <taxon>Poales</taxon>
        <taxon>Poaceae</taxon>
        <taxon>PACMAD clade</taxon>
        <taxon>Panicoideae</taxon>
        <taxon>Panicodae</taxon>
        <taxon>Paniceae</taxon>
        <taxon>Cenchrinae</taxon>
        <taxon>Setaria</taxon>
    </lineage>
</organism>
<protein>
    <recommendedName>
        <fullName evidence="4">Hydrophobic seed protein domain-containing protein</fullName>
    </recommendedName>
</protein>
<evidence type="ECO:0000256" key="1">
    <source>
        <dbReference type="SAM" id="SignalP"/>
    </source>
</evidence>
<dbReference type="AlphaFoldDB" id="A0A4U6U0E1"/>
<evidence type="ECO:0008006" key="4">
    <source>
        <dbReference type="Google" id="ProtNLM"/>
    </source>
</evidence>
<keyword evidence="3" id="KW-1185">Reference proteome</keyword>
<dbReference type="EMBL" id="CM016557">
    <property type="protein sequence ID" value="TKW08871.1"/>
    <property type="molecule type" value="Genomic_DNA"/>
</dbReference>
<accession>A0A4U6U0E1</accession>
<proteinExistence type="predicted"/>
<dbReference type="Gramene" id="TKW08871">
    <property type="protein sequence ID" value="TKW08871"/>
    <property type="gene ID" value="SEVIR_6G053500v2"/>
</dbReference>
<keyword evidence="1" id="KW-0732">Signal</keyword>
<feature type="chain" id="PRO_5020878910" description="Hydrophobic seed protein domain-containing protein" evidence="1">
    <location>
        <begin position="31"/>
        <end position="78"/>
    </location>
</feature>
<gene>
    <name evidence="2" type="ORF">SEVIR_6G053500v2</name>
</gene>
<reference evidence="2" key="1">
    <citation type="submission" date="2019-03" db="EMBL/GenBank/DDBJ databases">
        <title>WGS assembly of Setaria viridis.</title>
        <authorList>
            <person name="Huang P."/>
            <person name="Jenkins J."/>
            <person name="Grimwood J."/>
            <person name="Barry K."/>
            <person name="Healey A."/>
            <person name="Mamidi S."/>
            <person name="Sreedasyam A."/>
            <person name="Shu S."/>
            <person name="Feldman M."/>
            <person name="Wu J."/>
            <person name="Yu Y."/>
            <person name="Chen C."/>
            <person name="Johnson J."/>
            <person name="Rokhsar D."/>
            <person name="Baxter I."/>
            <person name="Schmutz J."/>
            <person name="Brutnell T."/>
            <person name="Kellogg E."/>
        </authorList>
    </citation>
    <scope>NUCLEOTIDE SEQUENCE [LARGE SCALE GENOMIC DNA]</scope>
</reference>
<name>A0A4U6U0E1_SETVI</name>
<feature type="signal peptide" evidence="1">
    <location>
        <begin position="1"/>
        <end position="30"/>
    </location>
</feature>
<evidence type="ECO:0000313" key="2">
    <source>
        <dbReference type="EMBL" id="TKW08871.1"/>
    </source>
</evidence>